<protein>
    <recommendedName>
        <fullName evidence="2">histidine kinase</fullName>
        <ecNumber evidence="2">2.7.13.3</ecNumber>
    </recommendedName>
</protein>
<dbReference type="CDD" id="cd17546">
    <property type="entry name" value="REC_hyHK_CKI1_RcsC-like"/>
    <property type="match status" value="1"/>
</dbReference>
<name>A0A934T466_9BURK</name>
<gene>
    <name evidence="11" type="ORF">JJB74_29450</name>
</gene>
<evidence type="ECO:0000256" key="3">
    <source>
        <dbReference type="ARBA" id="ARBA00022553"/>
    </source>
</evidence>
<keyword evidence="8" id="KW-0472">Membrane</keyword>
<feature type="domain" description="Histidine kinase" evidence="9">
    <location>
        <begin position="262"/>
        <end position="483"/>
    </location>
</feature>
<evidence type="ECO:0000256" key="1">
    <source>
        <dbReference type="ARBA" id="ARBA00000085"/>
    </source>
</evidence>
<dbReference type="EMBL" id="JAEPBG010000026">
    <property type="protein sequence ID" value="MBK4738758.1"/>
    <property type="molecule type" value="Genomic_DNA"/>
</dbReference>
<organism evidence="11 12">
    <name type="scientific">Noviherbaspirillum pedocola</name>
    <dbReference type="NCBI Taxonomy" id="2801341"/>
    <lineage>
        <taxon>Bacteria</taxon>
        <taxon>Pseudomonadati</taxon>
        <taxon>Pseudomonadota</taxon>
        <taxon>Betaproteobacteria</taxon>
        <taxon>Burkholderiales</taxon>
        <taxon>Oxalobacteraceae</taxon>
        <taxon>Noviherbaspirillum</taxon>
    </lineage>
</organism>
<dbReference type="Gene3D" id="3.30.565.10">
    <property type="entry name" value="Histidine kinase-like ATPase, C-terminal domain"/>
    <property type="match status" value="1"/>
</dbReference>
<dbReference type="PANTHER" id="PTHR43047:SF72">
    <property type="entry name" value="OSMOSENSING HISTIDINE PROTEIN KINASE SLN1"/>
    <property type="match status" value="1"/>
</dbReference>
<dbReference type="AlphaFoldDB" id="A0A934T466"/>
<dbReference type="InterPro" id="IPR001789">
    <property type="entry name" value="Sig_transdc_resp-reg_receiver"/>
</dbReference>
<dbReference type="SMART" id="SM00388">
    <property type="entry name" value="HisKA"/>
    <property type="match status" value="1"/>
</dbReference>
<dbReference type="Proteomes" id="UP000622890">
    <property type="component" value="Unassembled WGS sequence"/>
</dbReference>
<evidence type="ECO:0000256" key="7">
    <source>
        <dbReference type="SAM" id="MobiDB-lite"/>
    </source>
</evidence>
<evidence type="ECO:0000256" key="8">
    <source>
        <dbReference type="SAM" id="Phobius"/>
    </source>
</evidence>
<evidence type="ECO:0000259" key="10">
    <source>
        <dbReference type="PROSITE" id="PS50110"/>
    </source>
</evidence>
<keyword evidence="5" id="KW-0418">Kinase</keyword>
<dbReference type="Gene3D" id="3.40.50.2300">
    <property type="match status" value="1"/>
</dbReference>
<feature type="compositionally biased region" description="Low complexity" evidence="7">
    <location>
        <begin position="17"/>
        <end position="27"/>
    </location>
</feature>
<evidence type="ECO:0000256" key="6">
    <source>
        <dbReference type="PROSITE-ProRule" id="PRU00169"/>
    </source>
</evidence>
<dbReference type="PROSITE" id="PS50110">
    <property type="entry name" value="RESPONSE_REGULATORY"/>
    <property type="match status" value="1"/>
</dbReference>
<accession>A0A934T466</accession>
<dbReference type="PRINTS" id="PR00344">
    <property type="entry name" value="BCTRLSENSOR"/>
</dbReference>
<dbReference type="Pfam" id="PF00072">
    <property type="entry name" value="Response_reg"/>
    <property type="match status" value="1"/>
</dbReference>
<dbReference type="Gene3D" id="1.10.287.130">
    <property type="match status" value="1"/>
</dbReference>
<reference evidence="11" key="1">
    <citation type="submission" date="2021-01" db="EMBL/GenBank/DDBJ databases">
        <title>Genome sequence of strain Noviherbaspirillum sp. DKR-6.</title>
        <authorList>
            <person name="Chaudhary D.K."/>
        </authorList>
    </citation>
    <scope>NUCLEOTIDE SEQUENCE</scope>
    <source>
        <strain evidence="11">DKR-6</strain>
    </source>
</reference>
<evidence type="ECO:0000256" key="5">
    <source>
        <dbReference type="ARBA" id="ARBA00022777"/>
    </source>
</evidence>
<keyword evidence="8" id="KW-1133">Transmembrane helix</keyword>
<dbReference type="SMART" id="SM00387">
    <property type="entry name" value="HATPase_c"/>
    <property type="match status" value="1"/>
</dbReference>
<dbReference type="PANTHER" id="PTHR43047">
    <property type="entry name" value="TWO-COMPONENT HISTIDINE PROTEIN KINASE"/>
    <property type="match status" value="1"/>
</dbReference>
<keyword evidence="8" id="KW-0812">Transmembrane</keyword>
<keyword evidence="3 6" id="KW-0597">Phosphoprotein</keyword>
<keyword evidence="4" id="KW-0808">Transferase</keyword>
<dbReference type="InterPro" id="IPR036097">
    <property type="entry name" value="HisK_dim/P_sf"/>
</dbReference>
<feature type="region of interest" description="Disordered" evidence="7">
    <location>
        <begin position="1"/>
        <end position="29"/>
    </location>
</feature>
<dbReference type="InterPro" id="IPR004358">
    <property type="entry name" value="Sig_transdc_His_kin-like_C"/>
</dbReference>
<evidence type="ECO:0000313" key="11">
    <source>
        <dbReference type="EMBL" id="MBK4738758.1"/>
    </source>
</evidence>
<sequence>MVAQALRGDTAADLSDSDSVVSPSPGGERNSRRVAITVLGVLMVASSTVVGHLGYNALESAQATHHFAQTETTRLEALTDMRMALARLDQQARLLALSPNPDTAGMREAFLLFQQRYLAYLKEANYGEGSVDKRSLRSNQAWLMEYDTRINTLITNFSENPDIAKDVANLIDLMNKPLADLVADTRRDQEAQLSSLEGEINASRKELLLIGGIAVLIALCSLYWIVRLAGSGRAEPISVIDTSRVETATQEVLNARNEFIGQISHELATPLQTMSASIEMLEDSRNLVSDADKRLVARMALACRTMQNYVKDMKDFARLKAGKLELRKEDFNPSNLLEDIAAEHAAAAKEKNLEIILQIDQTNRDLMVNADPYRFQQVVNNLLSNAIKYTSSGQIRCWLDLELTDPPSLLLKIHDTGTGVDSSAVGRIFEPFIQEDHAPVPAGGIGMGLAIVKDIVDWQGGEFGIESALDSGTRFRIRLPVEIRRPELRTHPAVLPEATEKHHRVLLIDDNIAILDSLRNLVQSCGYSCDDAAGGHAGLMKIHNEAYSAVLLDINMPDIDGYHVAEAIRSRISPNQKIPIIVVTGNLENQSTPAQKNLFTAFLRKPIDRKTLCDTLHTHIEAAQSV</sequence>
<evidence type="ECO:0000259" key="9">
    <source>
        <dbReference type="PROSITE" id="PS50109"/>
    </source>
</evidence>
<dbReference type="SUPFAM" id="SSF47384">
    <property type="entry name" value="Homodimeric domain of signal transducing histidine kinase"/>
    <property type="match status" value="1"/>
</dbReference>
<dbReference type="GO" id="GO:0009927">
    <property type="term" value="F:histidine phosphotransfer kinase activity"/>
    <property type="evidence" value="ECO:0007669"/>
    <property type="project" value="TreeGrafter"/>
</dbReference>
<dbReference type="InterPro" id="IPR011006">
    <property type="entry name" value="CheY-like_superfamily"/>
</dbReference>
<comment type="caution">
    <text evidence="11">The sequence shown here is derived from an EMBL/GenBank/DDBJ whole genome shotgun (WGS) entry which is preliminary data.</text>
</comment>
<dbReference type="InterPro" id="IPR036890">
    <property type="entry name" value="HATPase_C_sf"/>
</dbReference>
<dbReference type="PROSITE" id="PS50109">
    <property type="entry name" value="HIS_KIN"/>
    <property type="match status" value="1"/>
</dbReference>
<feature type="transmembrane region" description="Helical" evidence="8">
    <location>
        <begin position="207"/>
        <end position="226"/>
    </location>
</feature>
<dbReference type="InterPro" id="IPR003594">
    <property type="entry name" value="HATPase_dom"/>
</dbReference>
<feature type="modified residue" description="4-aspartylphosphate" evidence="6">
    <location>
        <position position="553"/>
    </location>
</feature>
<dbReference type="GO" id="GO:0000155">
    <property type="term" value="F:phosphorelay sensor kinase activity"/>
    <property type="evidence" value="ECO:0007669"/>
    <property type="project" value="InterPro"/>
</dbReference>
<dbReference type="InterPro" id="IPR005467">
    <property type="entry name" value="His_kinase_dom"/>
</dbReference>
<dbReference type="EC" id="2.7.13.3" evidence="2"/>
<proteinExistence type="predicted"/>
<dbReference type="Pfam" id="PF02518">
    <property type="entry name" value="HATPase_c"/>
    <property type="match status" value="1"/>
</dbReference>
<dbReference type="SUPFAM" id="SSF55874">
    <property type="entry name" value="ATPase domain of HSP90 chaperone/DNA topoisomerase II/histidine kinase"/>
    <property type="match status" value="1"/>
</dbReference>
<comment type="catalytic activity">
    <reaction evidence="1">
        <text>ATP + protein L-histidine = ADP + protein N-phospho-L-histidine.</text>
        <dbReference type="EC" id="2.7.13.3"/>
    </reaction>
</comment>
<feature type="domain" description="Response regulatory" evidence="10">
    <location>
        <begin position="504"/>
        <end position="620"/>
    </location>
</feature>
<feature type="transmembrane region" description="Helical" evidence="8">
    <location>
        <begin position="34"/>
        <end position="55"/>
    </location>
</feature>
<dbReference type="Pfam" id="PF00512">
    <property type="entry name" value="HisKA"/>
    <property type="match status" value="1"/>
</dbReference>
<evidence type="ECO:0000313" key="12">
    <source>
        <dbReference type="Proteomes" id="UP000622890"/>
    </source>
</evidence>
<dbReference type="RefSeq" id="WP_200598131.1">
    <property type="nucleotide sequence ID" value="NZ_JAEPBG010000026.1"/>
</dbReference>
<dbReference type="CDD" id="cd00082">
    <property type="entry name" value="HisKA"/>
    <property type="match status" value="1"/>
</dbReference>
<dbReference type="GO" id="GO:0005886">
    <property type="term" value="C:plasma membrane"/>
    <property type="evidence" value="ECO:0007669"/>
    <property type="project" value="TreeGrafter"/>
</dbReference>
<evidence type="ECO:0000256" key="4">
    <source>
        <dbReference type="ARBA" id="ARBA00022679"/>
    </source>
</evidence>
<dbReference type="InterPro" id="IPR003661">
    <property type="entry name" value="HisK_dim/P_dom"/>
</dbReference>
<evidence type="ECO:0000256" key="2">
    <source>
        <dbReference type="ARBA" id="ARBA00012438"/>
    </source>
</evidence>
<dbReference type="SMART" id="SM00448">
    <property type="entry name" value="REC"/>
    <property type="match status" value="1"/>
</dbReference>
<dbReference type="SUPFAM" id="SSF52172">
    <property type="entry name" value="CheY-like"/>
    <property type="match status" value="1"/>
</dbReference>
<keyword evidence="12" id="KW-1185">Reference proteome</keyword>